<keyword evidence="6" id="KW-0521">NADP</keyword>
<keyword evidence="5" id="KW-0067">ATP-binding</keyword>
<evidence type="ECO:0008006" key="10">
    <source>
        <dbReference type="Google" id="ProtNLM"/>
    </source>
</evidence>
<dbReference type="InterPro" id="IPR016064">
    <property type="entry name" value="NAD/diacylglycerol_kinase_sf"/>
</dbReference>
<dbReference type="PANTHER" id="PTHR20275">
    <property type="entry name" value="NAD KINASE"/>
    <property type="match status" value="1"/>
</dbReference>
<dbReference type="Gene3D" id="2.60.200.30">
    <property type="entry name" value="Probable inorganic polyphosphate/atp-NAD kinase, domain 2"/>
    <property type="match status" value="1"/>
</dbReference>
<accession>A0AAD1XEQ8</accession>
<dbReference type="InterPro" id="IPR017438">
    <property type="entry name" value="ATP-NAD_kinase_N"/>
</dbReference>
<dbReference type="Proteomes" id="UP001295684">
    <property type="component" value="Unassembled WGS sequence"/>
</dbReference>
<comment type="similarity">
    <text evidence="1">Belongs to the NAD kinase family.</text>
</comment>
<dbReference type="EMBL" id="CAMPGE010009665">
    <property type="protein sequence ID" value="CAI2368532.1"/>
    <property type="molecule type" value="Genomic_DNA"/>
</dbReference>
<dbReference type="GO" id="GO:0019674">
    <property type="term" value="P:NAD+ metabolic process"/>
    <property type="evidence" value="ECO:0007669"/>
    <property type="project" value="InterPro"/>
</dbReference>
<evidence type="ECO:0000256" key="4">
    <source>
        <dbReference type="ARBA" id="ARBA00022777"/>
    </source>
</evidence>
<dbReference type="FunFam" id="2.60.200.30:FF:000009">
    <property type="entry name" value="Poly(P)/ATP NAD kinase"/>
    <property type="match status" value="1"/>
</dbReference>
<proteinExistence type="inferred from homology"/>
<keyword evidence="3" id="KW-0547">Nucleotide-binding</keyword>
<gene>
    <name evidence="8" type="ORF">ECRASSUSDP1_LOCUS9825</name>
</gene>
<dbReference type="Gene3D" id="3.40.50.10330">
    <property type="entry name" value="Probable inorganic polyphosphate/atp-NAD kinase, domain 1"/>
    <property type="match status" value="1"/>
</dbReference>
<evidence type="ECO:0000313" key="8">
    <source>
        <dbReference type="EMBL" id="CAI2368532.1"/>
    </source>
</evidence>
<dbReference type="Pfam" id="PF01513">
    <property type="entry name" value="NAD_kinase"/>
    <property type="match status" value="1"/>
</dbReference>
<keyword evidence="4" id="KW-0418">Kinase</keyword>
<sequence>MERSYSTIDKTSSTQHLEAEEFTPLKSLPIKSLKVFIFMKPSKKVLDPYIKRVIEFLQRFSISCYVTEPVMQLLKESFIEPAEVEDDQSSSYSDTTKIDLDCIEIFSEENQSSINRIITLGGDGTVVQAIKLFVKDKCPEMITFGQESIGYLCCFEGSEYEEVLYHSLIKIAEDRNDYDIFIDFDEDKKYGNPYVEKKDRVVLKVLFDGLDPDVSSKITPGKTKKPKFGSLYALNQIIVDRGSFNYLTNLECYINKNPLTVIQGDGVILSSSTGSTSYNMSAGGSIVYNYVNCVLLTPICPHSLSFRPLILPDDCIITLKASEDSRAEYYSVSIDGDHTFTLKRGEKIDIQGSLCSLPFVTFNPVDPMAEWCKRLNSSLHWNSRPVQKNFTNQNESSK</sequence>
<reference evidence="8" key="1">
    <citation type="submission" date="2023-07" db="EMBL/GenBank/DDBJ databases">
        <authorList>
            <consortium name="AG Swart"/>
            <person name="Singh M."/>
            <person name="Singh A."/>
            <person name="Seah K."/>
            <person name="Emmerich C."/>
        </authorList>
    </citation>
    <scope>NUCLEOTIDE SEQUENCE</scope>
    <source>
        <strain evidence="8">DP1</strain>
    </source>
</reference>
<evidence type="ECO:0000256" key="1">
    <source>
        <dbReference type="ARBA" id="ARBA00010995"/>
    </source>
</evidence>
<organism evidence="8 9">
    <name type="scientific">Euplotes crassus</name>
    <dbReference type="NCBI Taxonomy" id="5936"/>
    <lineage>
        <taxon>Eukaryota</taxon>
        <taxon>Sar</taxon>
        <taxon>Alveolata</taxon>
        <taxon>Ciliophora</taxon>
        <taxon>Intramacronucleata</taxon>
        <taxon>Spirotrichea</taxon>
        <taxon>Hypotrichia</taxon>
        <taxon>Euplotida</taxon>
        <taxon>Euplotidae</taxon>
        <taxon>Moneuplotes</taxon>
    </lineage>
</organism>
<keyword evidence="2" id="KW-0808">Transferase</keyword>
<dbReference type="HAMAP" id="MF_00361">
    <property type="entry name" value="NAD_kinase"/>
    <property type="match status" value="1"/>
</dbReference>
<dbReference type="GO" id="GO:0003951">
    <property type="term" value="F:NAD+ kinase activity"/>
    <property type="evidence" value="ECO:0007669"/>
    <property type="project" value="InterPro"/>
</dbReference>
<dbReference type="GO" id="GO:0006741">
    <property type="term" value="P:NADP+ biosynthetic process"/>
    <property type="evidence" value="ECO:0007669"/>
    <property type="project" value="InterPro"/>
</dbReference>
<dbReference type="GO" id="GO:0005524">
    <property type="term" value="F:ATP binding"/>
    <property type="evidence" value="ECO:0007669"/>
    <property type="project" value="UniProtKB-KW"/>
</dbReference>
<evidence type="ECO:0000313" key="9">
    <source>
        <dbReference type="Proteomes" id="UP001295684"/>
    </source>
</evidence>
<name>A0AAD1XEQ8_EUPCR</name>
<dbReference type="InterPro" id="IPR002504">
    <property type="entry name" value="NADK"/>
</dbReference>
<dbReference type="InterPro" id="IPR017437">
    <property type="entry name" value="ATP-NAD_kinase_PpnK-typ_C"/>
</dbReference>
<dbReference type="PANTHER" id="PTHR20275:SF0">
    <property type="entry name" value="NAD KINASE"/>
    <property type="match status" value="1"/>
</dbReference>
<evidence type="ECO:0000256" key="3">
    <source>
        <dbReference type="ARBA" id="ARBA00022741"/>
    </source>
</evidence>
<evidence type="ECO:0000256" key="6">
    <source>
        <dbReference type="ARBA" id="ARBA00022857"/>
    </source>
</evidence>
<dbReference type="AlphaFoldDB" id="A0AAD1XEQ8"/>
<keyword evidence="7" id="KW-0520">NAD</keyword>
<protein>
    <recommendedName>
        <fullName evidence="10">NAD(+) kinase</fullName>
    </recommendedName>
</protein>
<comment type="caution">
    <text evidence="8">The sequence shown here is derived from an EMBL/GenBank/DDBJ whole genome shotgun (WGS) entry which is preliminary data.</text>
</comment>
<evidence type="ECO:0000256" key="7">
    <source>
        <dbReference type="ARBA" id="ARBA00023027"/>
    </source>
</evidence>
<dbReference type="Pfam" id="PF20143">
    <property type="entry name" value="NAD_kinase_C"/>
    <property type="match status" value="1"/>
</dbReference>
<evidence type="ECO:0000256" key="2">
    <source>
        <dbReference type="ARBA" id="ARBA00022679"/>
    </source>
</evidence>
<keyword evidence="9" id="KW-1185">Reference proteome</keyword>
<evidence type="ECO:0000256" key="5">
    <source>
        <dbReference type="ARBA" id="ARBA00022840"/>
    </source>
</evidence>
<dbReference type="SUPFAM" id="SSF111331">
    <property type="entry name" value="NAD kinase/diacylglycerol kinase-like"/>
    <property type="match status" value="1"/>
</dbReference>